<keyword evidence="3" id="KW-1185">Reference proteome</keyword>
<protein>
    <submittedName>
        <fullName evidence="2">Uncharacterized protein</fullName>
    </submittedName>
</protein>
<dbReference type="AlphaFoldDB" id="L0AW54"/>
<keyword evidence="1" id="KW-0472">Membrane</keyword>
<keyword evidence="1" id="KW-0812">Transmembrane</keyword>
<keyword evidence="1" id="KW-1133">Transmembrane helix</keyword>
<feature type="transmembrane region" description="Helical" evidence="1">
    <location>
        <begin position="587"/>
        <end position="612"/>
    </location>
</feature>
<sequence>MATIGKSMRKNYVDIDISQSTENDWGINYMYRHEISIKQESQIRTPVRLKGYKRYTHTLRNNSCVGRVIYKLEEQMGLGHKIKSESYVKVVVFYWAHDNMNYLPLLVGFSREINDEDKYEYYLKSSYTEENTAWIKDGTINRNGSNLAVKLNEISNNLKHFVTIDIYATNQYFFNGKHTTPKMNEDVRISVNIYTVDFNYKKYTHSLSSGGFMNIMTIRANSKGVPFRERHISEKCLCASFYHWSGNDDMSTPLLLELTYSSDEKNKSKFFKLEDGAWVCHESISDNPLGYLRKLNCEINKAHCMDFTHQENYRCKSCGIQIQVVPCDQQEGDYSVFRQVIRSEKVNYNAKNRFSIASFQYDGCTQSGIESSKGVKEVRLFFYPRHGGDPLLMYYSLEGEKKWYKADPISANKWNELKESDRPSGDSDERVLSLLICSHSPPIAVDIKEGVSIENGKYITYPYTSENINETISVLRNDLEGSYHCFVHSVRGKDSFRIHSLSYGDFTLENTKCSDILTEVTVFYWCNDKDYEKPLLIELKLKNGRYKYLDRKAANSNTWTFCNKGNTCQLTGSALTKKLDCVVNRDFASLSTIMIDTLVTVIFGLGMICFAIHEGINAVTNPKRSLTYKLISLCKKRL</sequence>
<organism evidence="2 3">
    <name type="scientific">Theileria equi strain WA</name>
    <dbReference type="NCBI Taxonomy" id="1537102"/>
    <lineage>
        <taxon>Eukaryota</taxon>
        <taxon>Sar</taxon>
        <taxon>Alveolata</taxon>
        <taxon>Apicomplexa</taxon>
        <taxon>Aconoidasida</taxon>
        <taxon>Piroplasmida</taxon>
        <taxon>Theileriidae</taxon>
        <taxon>Theileria</taxon>
    </lineage>
</organism>
<dbReference type="EMBL" id="CP001669">
    <property type="protein sequence ID" value="AFZ79458.1"/>
    <property type="molecule type" value="Genomic_DNA"/>
</dbReference>
<dbReference type="Proteomes" id="UP000031512">
    <property type="component" value="Chromosome 1"/>
</dbReference>
<accession>L0AW54</accession>
<evidence type="ECO:0000313" key="3">
    <source>
        <dbReference type="Proteomes" id="UP000031512"/>
    </source>
</evidence>
<proteinExistence type="predicted"/>
<evidence type="ECO:0000313" key="2">
    <source>
        <dbReference type="EMBL" id="AFZ79458.1"/>
    </source>
</evidence>
<dbReference type="GeneID" id="15807118"/>
<name>L0AW54_THEEQ</name>
<dbReference type="VEuPathDB" id="PiroplasmaDB:BEWA_023060"/>
<evidence type="ECO:0000256" key="1">
    <source>
        <dbReference type="SAM" id="Phobius"/>
    </source>
</evidence>
<dbReference type="RefSeq" id="XP_004829124.1">
    <property type="nucleotide sequence ID" value="XM_004829067.1"/>
</dbReference>
<gene>
    <name evidence="2" type="ORF">BEWA_023060</name>
</gene>
<dbReference type="KEGG" id="beq:BEWA_023060"/>
<reference evidence="2 3" key="1">
    <citation type="journal article" date="2012" name="BMC Genomics">
        <title>Comparative genomic analysis and phylogenetic position of Theileria equi.</title>
        <authorList>
            <person name="Kappmeyer L.S."/>
            <person name="Thiagarajan M."/>
            <person name="Herndon D.R."/>
            <person name="Ramsay J.D."/>
            <person name="Caler E."/>
            <person name="Djikeng A."/>
            <person name="Gillespie J.J."/>
            <person name="Lau A.O."/>
            <person name="Roalson E.H."/>
            <person name="Silva J.C."/>
            <person name="Silva M.G."/>
            <person name="Suarez C.E."/>
            <person name="Ueti M.W."/>
            <person name="Nene V.M."/>
            <person name="Mealey R.H."/>
            <person name="Knowles D.P."/>
            <person name="Brayton K.A."/>
        </authorList>
    </citation>
    <scope>NUCLEOTIDE SEQUENCE [LARGE SCALE GENOMIC DNA]</scope>
    <source>
        <strain evidence="2 3">WA</strain>
    </source>
</reference>